<evidence type="ECO:0000256" key="6">
    <source>
        <dbReference type="RuleBase" id="RU361157"/>
    </source>
</evidence>
<keyword evidence="6" id="KW-0813">Transport</keyword>
<dbReference type="InterPro" id="IPR000412">
    <property type="entry name" value="ABC_2_transport"/>
</dbReference>
<evidence type="ECO:0000256" key="1">
    <source>
        <dbReference type="ARBA" id="ARBA00004141"/>
    </source>
</evidence>
<comment type="caution">
    <text evidence="8">The sequence shown here is derived from an EMBL/GenBank/DDBJ whole genome shotgun (WGS) entry which is preliminary data.</text>
</comment>
<dbReference type="AlphaFoldDB" id="A0A852VUQ0"/>
<dbReference type="Pfam" id="PF01061">
    <property type="entry name" value="ABC2_membrane"/>
    <property type="match status" value="1"/>
</dbReference>
<feature type="transmembrane region" description="Helical" evidence="6">
    <location>
        <begin position="157"/>
        <end position="182"/>
    </location>
</feature>
<dbReference type="GO" id="GO:0046677">
    <property type="term" value="P:response to antibiotic"/>
    <property type="evidence" value="ECO:0007669"/>
    <property type="project" value="UniProtKB-KW"/>
</dbReference>
<protein>
    <recommendedName>
        <fullName evidence="6">Transport permease protein</fullName>
    </recommendedName>
</protein>
<keyword evidence="5" id="KW-0046">Antibiotic resistance</keyword>
<evidence type="ECO:0000256" key="5">
    <source>
        <dbReference type="ARBA" id="ARBA00023251"/>
    </source>
</evidence>
<gene>
    <name evidence="8" type="ORF">BJY20_000673</name>
</gene>
<comment type="subcellular location">
    <subcellularLocation>
        <location evidence="6">Cell membrane</location>
        <topology evidence="6">Multi-pass membrane protein</topology>
    </subcellularLocation>
    <subcellularLocation>
        <location evidence="1">Membrane</location>
        <topology evidence="1">Multi-pass membrane protein</topology>
    </subcellularLocation>
</comment>
<feature type="transmembrane region" description="Helical" evidence="6">
    <location>
        <begin position="245"/>
        <end position="268"/>
    </location>
</feature>
<keyword evidence="9" id="KW-1185">Reference proteome</keyword>
<keyword evidence="2 6" id="KW-0812">Transmembrane</keyword>
<reference evidence="8 9" key="1">
    <citation type="submission" date="2020-07" db="EMBL/GenBank/DDBJ databases">
        <title>Sequencing the genomes of 1000 actinobacteria strains.</title>
        <authorList>
            <person name="Klenk H.-P."/>
        </authorList>
    </citation>
    <scope>NUCLEOTIDE SEQUENCE [LARGE SCALE GENOMIC DNA]</scope>
    <source>
        <strain evidence="8 9">DSM 26154</strain>
    </source>
</reference>
<dbReference type="GO" id="GO:0140359">
    <property type="term" value="F:ABC-type transporter activity"/>
    <property type="evidence" value="ECO:0007669"/>
    <property type="project" value="InterPro"/>
</dbReference>
<keyword evidence="3 6" id="KW-1133">Transmembrane helix</keyword>
<organism evidence="8 9">
    <name type="scientific">Janibacter cremeus</name>
    <dbReference type="NCBI Taxonomy" id="1285192"/>
    <lineage>
        <taxon>Bacteria</taxon>
        <taxon>Bacillati</taxon>
        <taxon>Actinomycetota</taxon>
        <taxon>Actinomycetes</taxon>
        <taxon>Micrococcales</taxon>
        <taxon>Intrasporangiaceae</taxon>
        <taxon>Janibacter</taxon>
    </lineage>
</organism>
<keyword evidence="6" id="KW-1003">Cell membrane</keyword>
<dbReference type="InterPro" id="IPR013525">
    <property type="entry name" value="ABC2_TM"/>
</dbReference>
<dbReference type="Proteomes" id="UP000554054">
    <property type="component" value="Unassembled WGS sequence"/>
</dbReference>
<comment type="similarity">
    <text evidence="6">Belongs to the ABC-2 integral membrane protein family.</text>
</comment>
<feature type="transmembrane region" description="Helical" evidence="6">
    <location>
        <begin position="78"/>
        <end position="103"/>
    </location>
</feature>
<feature type="domain" description="ABC transmembrane type-2" evidence="7">
    <location>
        <begin position="41"/>
        <end position="270"/>
    </location>
</feature>
<evidence type="ECO:0000313" key="8">
    <source>
        <dbReference type="EMBL" id="NYF97281.1"/>
    </source>
</evidence>
<keyword evidence="4 6" id="KW-0472">Membrane</keyword>
<feature type="transmembrane region" description="Helical" evidence="6">
    <location>
        <begin position="39"/>
        <end position="58"/>
    </location>
</feature>
<evidence type="ECO:0000256" key="2">
    <source>
        <dbReference type="ARBA" id="ARBA00022692"/>
    </source>
</evidence>
<evidence type="ECO:0000313" key="9">
    <source>
        <dbReference type="Proteomes" id="UP000554054"/>
    </source>
</evidence>
<feature type="transmembrane region" description="Helical" evidence="6">
    <location>
        <begin position="189"/>
        <end position="208"/>
    </location>
</feature>
<dbReference type="PROSITE" id="PS51012">
    <property type="entry name" value="ABC_TM2"/>
    <property type="match status" value="1"/>
</dbReference>
<proteinExistence type="inferred from homology"/>
<dbReference type="EMBL" id="JACCAE010000001">
    <property type="protein sequence ID" value="NYF97281.1"/>
    <property type="molecule type" value="Genomic_DNA"/>
</dbReference>
<feature type="transmembrane region" description="Helical" evidence="6">
    <location>
        <begin position="124"/>
        <end position="145"/>
    </location>
</feature>
<sequence>MSTTSSTMARSSMTANSTATRAFVGLLQRDTWNTVRHDLPGFLAQALLQPLAFLFVFGRVLPEIGAAGPDYGAQLLPGIIALTLVLTALQNVALPLVIEFSFTKEIEDRLLAPLAPWAVALEKLVFATLRAIVAAALILPLGALILPGGLQVQGAHWPLFVVLLVVGGFAGSAIGLVLGTVVPPNQINVIFAVALTPLIFTGATFYPWQALDSLRWFQVVTLFNPLTYVSEGMRGTLTAAPHLPAGWIVVGVTVATAGFLLVGVRGFLRRAVD</sequence>
<dbReference type="PANTHER" id="PTHR43332">
    <property type="entry name" value="INNER MEMBRANE TRANSPORT PERMEASE YADH-RELATED"/>
    <property type="match status" value="1"/>
</dbReference>
<dbReference type="PIRSF" id="PIRSF006648">
    <property type="entry name" value="DrrB"/>
    <property type="match status" value="1"/>
</dbReference>
<dbReference type="RefSeq" id="WP_221935229.1">
    <property type="nucleotide sequence ID" value="NZ_JACCAE010000001.1"/>
</dbReference>
<evidence type="ECO:0000256" key="4">
    <source>
        <dbReference type="ARBA" id="ARBA00023136"/>
    </source>
</evidence>
<dbReference type="InterPro" id="IPR052522">
    <property type="entry name" value="ABC-2_transport_permease"/>
</dbReference>
<accession>A0A852VUQ0</accession>
<evidence type="ECO:0000259" key="7">
    <source>
        <dbReference type="PROSITE" id="PS51012"/>
    </source>
</evidence>
<dbReference type="InterPro" id="IPR047817">
    <property type="entry name" value="ABC2_TM_bact-type"/>
</dbReference>
<evidence type="ECO:0000256" key="3">
    <source>
        <dbReference type="ARBA" id="ARBA00022989"/>
    </source>
</evidence>
<name>A0A852VUQ0_9MICO</name>
<dbReference type="GO" id="GO:0043190">
    <property type="term" value="C:ATP-binding cassette (ABC) transporter complex"/>
    <property type="evidence" value="ECO:0007669"/>
    <property type="project" value="InterPro"/>
</dbReference>